<dbReference type="InterPro" id="IPR019183">
    <property type="entry name" value="NAA25_NatB_aux_su"/>
</dbReference>
<sequence>MKKSPSSHILRALRAIATVRSGNRDEAYRIVRKVMAEKPTDLVILQTLVFSLRALGKKDDIVELHQTAYEQAPNDEELANHYFMALARTTNFHKWQQVALNLSRTYPHPKYRYWNIVATFLQAKYMDPEKATVLLTLCERMLQKLATENKIANAEQLGLYIDVLTALGCDKAVIKEVLDRHLHLVKVEEEVWRMHLDLLPSGEERRDLACTVLKKNADDWAAWTAYLDSVTALDAPVEDVHAYITLMQTTARTRGAFLAALEYARRRADTDPAPMAAYWQFIGHKPCFYNDVTPYLAAYRDWVASLTHVVQATPKSATLGVNLRKMRRHLALDSVDAVDAILDEYLAARSVDEDLLPTERREADEFITLAALYLVDGVDKDAVVLDNRVVRAIGLLENGVERSPKNFQFKLLLIRLYLHLGNVSRPLALFESMDIKSIQLDTLSHTLLESMGDLGFLRAAQGFIHESTRIYADNERETPEMVVQAFTHGTVTQVPDFIRFYYRLARSTARMVARAESWRWSLVAAHRDVKGLTRAVGEVEEEVPIGLEELFENRDTVVMERFVEGGQEVLVPPPKDRVFLGVVARAQRVIRGVVSGDAELVRENVEVLLSEEDARFAEVTKVVALVGKSYLAATAEEEQAKDLGEHLTAILDVLHLTVERVQGVVGETKIINMPVLKALTSVVELIHLATIATHLPAFATGKKTPEWIKSAFTKYRSDLQPIIEAVQTTVTDVQAKMTSTATPALRDAVVAARNAHAGELSTLPDTWVAQVGDDWATALASIGDHAAQLASVARA</sequence>
<organism evidence="2 3">
    <name type="scientific">Allomyces macrogynus (strain ATCC 38327)</name>
    <name type="common">Allomyces javanicus var. macrogynus</name>
    <dbReference type="NCBI Taxonomy" id="578462"/>
    <lineage>
        <taxon>Eukaryota</taxon>
        <taxon>Fungi</taxon>
        <taxon>Fungi incertae sedis</taxon>
        <taxon>Blastocladiomycota</taxon>
        <taxon>Blastocladiomycetes</taxon>
        <taxon>Blastocladiales</taxon>
        <taxon>Blastocladiaceae</taxon>
        <taxon>Allomyces</taxon>
    </lineage>
</organism>
<evidence type="ECO:0000256" key="1">
    <source>
        <dbReference type="ARBA" id="ARBA00006298"/>
    </source>
</evidence>
<dbReference type="SUPFAM" id="SSF48452">
    <property type="entry name" value="TPR-like"/>
    <property type="match status" value="1"/>
</dbReference>
<dbReference type="Proteomes" id="UP000054350">
    <property type="component" value="Unassembled WGS sequence"/>
</dbReference>
<dbReference type="Gene3D" id="1.25.40.1040">
    <property type="match status" value="1"/>
</dbReference>
<dbReference type="STRING" id="578462.A0A0L0T6I5"/>
<dbReference type="PANTHER" id="PTHR22767:SF3">
    <property type="entry name" value="N-ALPHA-ACETYLTRANSFERASE 25, NATB AUXILIARY SUBUNIT"/>
    <property type="match status" value="1"/>
</dbReference>
<evidence type="ECO:0000313" key="2">
    <source>
        <dbReference type="EMBL" id="KNE70413.1"/>
    </source>
</evidence>
<dbReference type="EMBL" id="GG745365">
    <property type="protein sequence ID" value="KNE70413.1"/>
    <property type="molecule type" value="Genomic_DNA"/>
</dbReference>
<dbReference type="eggNOG" id="KOG2053">
    <property type="taxonomic scope" value="Eukaryota"/>
</dbReference>
<proteinExistence type="inferred from homology"/>
<reference evidence="2 3" key="1">
    <citation type="submission" date="2009-11" db="EMBL/GenBank/DDBJ databases">
        <title>Annotation of Allomyces macrogynus ATCC 38327.</title>
        <authorList>
            <consortium name="The Broad Institute Genome Sequencing Platform"/>
            <person name="Russ C."/>
            <person name="Cuomo C."/>
            <person name="Burger G."/>
            <person name="Gray M.W."/>
            <person name="Holland P.W.H."/>
            <person name="King N."/>
            <person name="Lang F.B.F."/>
            <person name="Roger A.J."/>
            <person name="Ruiz-Trillo I."/>
            <person name="Young S.K."/>
            <person name="Zeng Q."/>
            <person name="Gargeya S."/>
            <person name="Fitzgerald M."/>
            <person name="Haas B."/>
            <person name="Abouelleil A."/>
            <person name="Alvarado L."/>
            <person name="Arachchi H.M."/>
            <person name="Berlin A."/>
            <person name="Chapman S.B."/>
            <person name="Gearin G."/>
            <person name="Goldberg J."/>
            <person name="Griggs A."/>
            <person name="Gujja S."/>
            <person name="Hansen M."/>
            <person name="Heiman D."/>
            <person name="Howarth C."/>
            <person name="Larimer J."/>
            <person name="Lui A."/>
            <person name="MacDonald P.J.P."/>
            <person name="McCowen C."/>
            <person name="Montmayeur A."/>
            <person name="Murphy C."/>
            <person name="Neiman D."/>
            <person name="Pearson M."/>
            <person name="Priest M."/>
            <person name="Roberts A."/>
            <person name="Saif S."/>
            <person name="Shea T."/>
            <person name="Sisk P."/>
            <person name="Stolte C."/>
            <person name="Sykes S."/>
            <person name="Wortman J."/>
            <person name="Nusbaum C."/>
            <person name="Birren B."/>
        </authorList>
    </citation>
    <scope>NUCLEOTIDE SEQUENCE [LARGE SCALE GENOMIC DNA]</scope>
    <source>
        <strain evidence="2 3">ATCC 38327</strain>
    </source>
</reference>
<evidence type="ECO:0000313" key="3">
    <source>
        <dbReference type="Proteomes" id="UP000054350"/>
    </source>
</evidence>
<dbReference type="Pfam" id="PF09797">
    <property type="entry name" value="NatB_MDM20"/>
    <property type="match status" value="1"/>
</dbReference>
<dbReference type="InterPro" id="IPR011990">
    <property type="entry name" value="TPR-like_helical_dom_sf"/>
</dbReference>
<protein>
    <submittedName>
        <fullName evidence="2">Uncharacterized protein</fullName>
    </submittedName>
</protein>
<dbReference type="OMA" id="CHIAVSE"/>
<accession>A0A0L0T6I5</accession>
<keyword evidence="3" id="KW-1185">Reference proteome</keyword>
<comment type="similarity">
    <text evidence="1">Belongs to the MDM20/NAA25 family.</text>
</comment>
<name>A0A0L0T6I5_ALLM3</name>
<reference evidence="3" key="2">
    <citation type="submission" date="2009-11" db="EMBL/GenBank/DDBJ databases">
        <title>The Genome Sequence of Allomyces macrogynus strain ATCC 38327.</title>
        <authorList>
            <consortium name="The Broad Institute Genome Sequencing Platform"/>
            <person name="Russ C."/>
            <person name="Cuomo C."/>
            <person name="Shea T."/>
            <person name="Young S.K."/>
            <person name="Zeng Q."/>
            <person name="Koehrsen M."/>
            <person name="Haas B."/>
            <person name="Borodovsky M."/>
            <person name="Guigo R."/>
            <person name="Alvarado L."/>
            <person name="Berlin A."/>
            <person name="Borenstein D."/>
            <person name="Chen Z."/>
            <person name="Engels R."/>
            <person name="Freedman E."/>
            <person name="Gellesch M."/>
            <person name="Goldberg J."/>
            <person name="Griggs A."/>
            <person name="Gujja S."/>
            <person name="Heiman D."/>
            <person name="Hepburn T."/>
            <person name="Howarth C."/>
            <person name="Jen D."/>
            <person name="Larson L."/>
            <person name="Lewis B."/>
            <person name="Mehta T."/>
            <person name="Park D."/>
            <person name="Pearson M."/>
            <person name="Roberts A."/>
            <person name="Saif S."/>
            <person name="Shenoy N."/>
            <person name="Sisk P."/>
            <person name="Stolte C."/>
            <person name="Sykes S."/>
            <person name="Walk T."/>
            <person name="White J."/>
            <person name="Yandava C."/>
            <person name="Burger G."/>
            <person name="Gray M.W."/>
            <person name="Holland P.W.H."/>
            <person name="King N."/>
            <person name="Lang F.B.F."/>
            <person name="Roger A.J."/>
            <person name="Ruiz-Trillo I."/>
            <person name="Lander E."/>
            <person name="Nusbaum C."/>
        </authorList>
    </citation>
    <scope>NUCLEOTIDE SEQUENCE [LARGE SCALE GENOMIC DNA]</scope>
    <source>
        <strain evidence="3">ATCC 38327</strain>
    </source>
</reference>
<gene>
    <name evidence="2" type="ORF">AMAG_14547</name>
</gene>
<dbReference type="VEuPathDB" id="FungiDB:AMAG_14547"/>
<dbReference type="OrthoDB" id="1874341at2759"/>
<dbReference type="AlphaFoldDB" id="A0A0L0T6I5"/>
<dbReference type="GO" id="GO:0031416">
    <property type="term" value="C:NatB complex"/>
    <property type="evidence" value="ECO:0007669"/>
    <property type="project" value="TreeGrafter"/>
</dbReference>
<dbReference type="PANTHER" id="PTHR22767">
    <property type="entry name" value="N-TERMINAL ACETYLTRANSFERASE-RELATED"/>
    <property type="match status" value="1"/>
</dbReference>